<accession>A0ACC2IDE1</accession>
<proteinExistence type="predicted"/>
<dbReference type="Proteomes" id="UP001153331">
    <property type="component" value="Unassembled WGS sequence"/>
</dbReference>
<name>A0ACC2IDE1_9PLEO</name>
<dbReference type="EMBL" id="JAPHNI010000271">
    <property type="protein sequence ID" value="KAJ8113169.1"/>
    <property type="molecule type" value="Genomic_DNA"/>
</dbReference>
<evidence type="ECO:0000313" key="2">
    <source>
        <dbReference type="Proteomes" id="UP001153331"/>
    </source>
</evidence>
<sequence length="795" mass="88694">MTSGPPTLNNPSDPTTTTGLTNPENNMPYESLLNAGGLPDDDRVDVLQGFDVASSFRIAPSHHHANPAPTSLWECGDRHLQYRLESRHQALACRSTDNGLGLISSDEVAQKYWHRSGMHSKAPDVSTAAPEVAFNRDAAVQARQKSNGIVARSSTVHLRDDPEAKAAFLSTFTAEDEKRIMRKVDMHFIFLAGVMYLIKQIDQNNATNVKVLHVGQPSNIMIELGMTSNQYNWVGSIYGIAYIIFEAPSNLLLKKLAPHNWQARIFLTWGIITACHAAAQNRHDLYAMRFLLGMFEAGMFPGLLAQFQAWYRPDEMGRVIAYFFCWSAVSGMCSALLAYGISYMDGVAGLSAWRWVYILEGLATILFSGVVWAYLPDFPKSKRSNRWFTEREQEFIETRLPENAPMTSDPDFSGKEIKGVLSEWLIWSFMLSQTLVNLGGYALTWYLPTVITNLGFVGLPRNQLLLLPPFAAAACGLLFSAWFMERAWIVRPAYIMFILSGMVVCFVLFFTISDRTGIYIACVLGNLFYQSYFSPFWAWRSATLVGSTGTAFTLGLQSGIAQLGGVVGPQLFQSKWAHNGYKTSFAIAAAFTIAGWASNLWTWWLTRNTEYDVMRVRRLANKANKEGRVNAEDIKIFEERVFYSKGLRRAKDALLSINVPHGRADQQASESLLPRPHQSTLLTPMPQQQHNINALKEAQVQLALQALKQDANLSQQRAAAIYKVPQSTLSHRRTGRPSRGDTMPNSRGLDNNKEQVIVNHILELDARGFGPQLADVAAIANSLRAKRNLGPISTN</sequence>
<organism evidence="1 2">
    <name type="scientific">Boeremia exigua</name>
    <dbReference type="NCBI Taxonomy" id="749465"/>
    <lineage>
        <taxon>Eukaryota</taxon>
        <taxon>Fungi</taxon>
        <taxon>Dikarya</taxon>
        <taxon>Ascomycota</taxon>
        <taxon>Pezizomycotina</taxon>
        <taxon>Dothideomycetes</taxon>
        <taxon>Pleosporomycetidae</taxon>
        <taxon>Pleosporales</taxon>
        <taxon>Pleosporineae</taxon>
        <taxon>Didymellaceae</taxon>
        <taxon>Boeremia</taxon>
    </lineage>
</organism>
<reference evidence="1" key="1">
    <citation type="submission" date="2022-11" db="EMBL/GenBank/DDBJ databases">
        <title>Genome Sequence of Boeremia exigua.</title>
        <authorList>
            <person name="Buettner E."/>
        </authorList>
    </citation>
    <scope>NUCLEOTIDE SEQUENCE</scope>
    <source>
        <strain evidence="1">CU02</strain>
    </source>
</reference>
<keyword evidence="2" id="KW-1185">Reference proteome</keyword>
<evidence type="ECO:0000313" key="1">
    <source>
        <dbReference type="EMBL" id="KAJ8113169.1"/>
    </source>
</evidence>
<comment type="caution">
    <text evidence="1">The sequence shown here is derived from an EMBL/GenBank/DDBJ whole genome shotgun (WGS) entry which is preliminary data.</text>
</comment>
<protein>
    <submittedName>
        <fullName evidence="1">Uncharacterized protein</fullName>
    </submittedName>
</protein>
<gene>
    <name evidence="1" type="ORF">OPT61_g4641</name>
</gene>